<feature type="region of interest" description="Disordered" evidence="1">
    <location>
        <begin position="1"/>
        <end position="33"/>
    </location>
</feature>
<evidence type="ECO:0000256" key="1">
    <source>
        <dbReference type="SAM" id="MobiDB-lite"/>
    </source>
</evidence>
<dbReference type="Gene3D" id="1.10.1380.10">
    <property type="entry name" value="Neutral endopeptidase , domain2"/>
    <property type="match status" value="2"/>
</dbReference>
<gene>
    <name evidence="3" type="ORF">P7K49_015201</name>
</gene>
<evidence type="ECO:0000313" key="3">
    <source>
        <dbReference type="EMBL" id="KAK2105687.1"/>
    </source>
</evidence>
<comment type="caution">
    <text evidence="3">The sequence shown here is derived from an EMBL/GenBank/DDBJ whole genome shotgun (WGS) entry which is preliminary data.</text>
</comment>
<dbReference type="PANTHER" id="PTHR11733:SF141">
    <property type="entry name" value="MEMBRANE METALLO-ENDOPEPTIDASE-LIKE 1"/>
    <property type="match status" value="1"/>
</dbReference>
<feature type="domain" description="Peptidase M13 N-terminal" evidence="2">
    <location>
        <begin position="262"/>
        <end position="305"/>
    </location>
</feature>
<feature type="region of interest" description="Disordered" evidence="1">
    <location>
        <begin position="226"/>
        <end position="256"/>
    </location>
</feature>
<reference evidence="3 4" key="1">
    <citation type="submission" date="2023-05" db="EMBL/GenBank/DDBJ databases">
        <title>B98-5 Cell Line De Novo Hybrid Assembly: An Optical Mapping Approach.</title>
        <authorList>
            <person name="Kananen K."/>
            <person name="Auerbach J.A."/>
            <person name="Kautto E."/>
            <person name="Blachly J.S."/>
        </authorList>
    </citation>
    <scope>NUCLEOTIDE SEQUENCE [LARGE SCALE GENOMIC DNA]</scope>
    <source>
        <strain evidence="3">B95-8</strain>
        <tissue evidence="3">Cell line</tissue>
    </source>
</reference>
<accession>A0ABQ9V8Y3</accession>
<evidence type="ECO:0000259" key="2">
    <source>
        <dbReference type="Pfam" id="PF05649"/>
    </source>
</evidence>
<protein>
    <recommendedName>
        <fullName evidence="2">Peptidase M13 N-terminal domain-containing protein</fullName>
    </recommendedName>
</protein>
<evidence type="ECO:0000313" key="4">
    <source>
        <dbReference type="Proteomes" id="UP001266305"/>
    </source>
</evidence>
<dbReference type="PANTHER" id="PTHR11733">
    <property type="entry name" value="ZINC METALLOPROTEASE FAMILY M13 NEPRILYSIN-RELATED"/>
    <property type="match status" value="1"/>
</dbReference>
<dbReference type="SUPFAM" id="SSF55486">
    <property type="entry name" value="Metalloproteases ('zincins'), catalytic domain"/>
    <property type="match status" value="1"/>
</dbReference>
<keyword evidence="4" id="KW-1185">Reference proteome</keyword>
<dbReference type="InterPro" id="IPR000718">
    <property type="entry name" value="Peptidase_M13"/>
</dbReference>
<dbReference type="PROSITE" id="PS51885">
    <property type="entry name" value="NEPRILYSIN"/>
    <property type="match status" value="1"/>
</dbReference>
<name>A0ABQ9V8Y3_SAGOE</name>
<proteinExistence type="predicted"/>
<dbReference type="EMBL" id="JASSZA010000007">
    <property type="protein sequence ID" value="KAK2105687.1"/>
    <property type="molecule type" value="Genomic_DNA"/>
</dbReference>
<sequence>MSLGRTAAPTVPSWDSHPSVRYCDNPGHQQLPEQVGGLGELLVFGGVQSPTQGSQTPGPTQNLSTVLAPGPACQMEQLPLATPSGALLPSAQARPCPVIREEQPSLGRGESPTLSDNSEQWAFSRVSVTWRYRRAAAEKDTQGFNWTLFIQTVLSSVNIKLLPDEEVVVYGVPYLQNLESILDTYSARTIQNYLAWRLVLDRIGSLSQRFKDTRVNYRRGAHPLIVVPPSSPGRSSTQSPGHPIRPGEADEGACGMTGGPQALFGTTVEEVRWRECVGFVNSNMESAVGSLYVREAFPRDSKSMVGTSSMAHQG</sequence>
<dbReference type="InterPro" id="IPR008753">
    <property type="entry name" value="Peptidase_M13_N"/>
</dbReference>
<dbReference type="Proteomes" id="UP001266305">
    <property type="component" value="Unassembled WGS sequence"/>
</dbReference>
<dbReference type="InterPro" id="IPR042089">
    <property type="entry name" value="Peptidase_M13_dom_2"/>
</dbReference>
<feature type="domain" description="Peptidase M13 N-terminal" evidence="2">
    <location>
        <begin position="132"/>
        <end position="219"/>
    </location>
</feature>
<organism evidence="3 4">
    <name type="scientific">Saguinus oedipus</name>
    <name type="common">Cotton-top tamarin</name>
    <name type="synonym">Oedipomidas oedipus</name>
    <dbReference type="NCBI Taxonomy" id="9490"/>
    <lineage>
        <taxon>Eukaryota</taxon>
        <taxon>Metazoa</taxon>
        <taxon>Chordata</taxon>
        <taxon>Craniata</taxon>
        <taxon>Vertebrata</taxon>
        <taxon>Euteleostomi</taxon>
        <taxon>Mammalia</taxon>
        <taxon>Eutheria</taxon>
        <taxon>Euarchontoglires</taxon>
        <taxon>Primates</taxon>
        <taxon>Haplorrhini</taxon>
        <taxon>Platyrrhini</taxon>
        <taxon>Cebidae</taxon>
        <taxon>Callitrichinae</taxon>
        <taxon>Saguinus</taxon>
    </lineage>
</organism>
<dbReference type="Pfam" id="PF05649">
    <property type="entry name" value="Peptidase_M13_N"/>
    <property type="match status" value="2"/>
</dbReference>